<dbReference type="OrthoDB" id="5376804at2759"/>
<dbReference type="InterPro" id="IPR021514">
    <property type="entry name" value="DUF3176"/>
</dbReference>
<comment type="caution">
    <text evidence="2">The sequence shown here is derived from an EMBL/GenBank/DDBJ whole genome shotgun (WGS) entry which is preliminary data.</text>
</comment>
<evidence type="ECO:0000313" key="3">
    <source>
        <dbReference type="Proteomes" id="UP000758603"/>
    </source>
</evidence>
<evidence type="ECO:0000313" key="2">
    <source>
        <dbReference type="EMBL" id="KAH6659416.1"/>
    </source>
</evidence>
<dbReference type="Proteomes" id="UP000758603">
    <property type="component" value="Unassembled WGS sequence"/>
</dbReference>
<organism evidence="2 3">
    <name type="scientific">Truncatella angustata</name>
    <dbReference type="NCBI Taxonomy" id="152316"/>
    <lineage>
        <taxon>Eukaryota</taxon>
        <taxon>Fungi</taxon>
        <taxon>Dikarya</taxon>
        <taxon>Ascomycota</taxon>
        <taxon>Pezizomycotina</taxon>
        <taxon>Sordariomycetes</taxon>
        <taxon>Xylariomycetidae</taxon>
        <taxon>Amphisphaeriales</taxon>
        <taxon>Sporocadaceae</taxon>
        <taxon>Truncatella</taxon>
    </lineage>
</organism>
<keyword evidence="3" id="KW-1185">Reference proteome</keyword>
<dbReference type="GeneID" id="70137909"/>
<dbReference type="EMBL" id="JAGPXC010000001">
    <property type="protein sequence ID" value="KAH6659416.1"/>
    <property type="molecule type" value="Genomic_DNA"/>
</dbReference>
<keyword evidence="1" id="KW-0812">Transmembrane</keyword>
<sequence length="538" mass="60160">MVSWGCQIGVVVILARMNNHPLSDWPANVSLNAMVAVLSTISRMTLLAPVAACISQTKWRTFQVPNRLRDFEIQDEASRGLYGALLLLFSRWPSKLAATGAVVTLAATAFGPFTQQILSFESRDLFLPNTSVSFGFSREYATLANTSQSESFYIPVGDLDWTMRGAVTKALYNMDITPEFNCSSTCMWNGVYNTLGFNNKCENVTAVTLETRQCQHPSPSFYNCSMTTPGNTTIKTNFIQTQEQTTKFISSSTHSSWSLRRWQWYPGITDQGLDFVHIAQYLVEPDINKFDTFAPNITECTISMAAWSLSDAVARGNSFDTNKTEIALGQNLSIRSCERITDKRCQYAQLNATENGLSFEINMYDWMAITAFITSQLSDIEEKTTEVLSDWEKEASPILASSAGDITDWVPRMTQSMTDTLRSGTNKQLAYGSSLESIVYVQVTWVWAILPFATEICALILLVLTIWESRASRGIPLWKSSAVAMLFHDIHESSHETTPLVLSTRLQSKADLKAVLNQTARLSSWQLEQNDDLETDLE</sequence>
<keyword evidence="1" id="KW-0472">Membrane</keyword>
<dbReference type="Pfam" id="PF11374">
    <property type="entry name" value="DUF3176"/>
    <property type="match status" value="1"/>
</dbReference>
<reference evidence="2" key="1">
    <citation type="journal article" date="2021" name="Nat. Commun.">
        <title>Genetic determinants of endophytism in the Arabidopsis root mycobiome.</title>
        <authorList>
            <person name="Mesny F."/>
            <person name="Miyauchi S."/>
            <person name="Thiergart T."/>
            <person name="Pickel B."/>
            <person name="Atanasova L."/>
            <person name="Karlsson M."/>
            <person name="Huettel B."/>
            <person name="Barry K.W."/>
            <person name="Haridas S."/>
            <person name="Chen C."/>
            <person name="Bauer D."/>
            <person name="Andreopoulos W."/>
            <person name="Pangilinan J."/>
            <person name="LaButti K."/>
            <person name="Riley R."/>
            <person name="Lipzen A."/>
            <person name="Clum A."/>
            <person name="Drula E."/>
            <person name="Henrissat B."/>
            <person name="Kohler A."/>
            <person name="Grigoriev I.V."/>
            <person name="Martin F.M."/>
            <person name="Hacquard S."/>
        </authorList>
    </citation>
    <scope>NUCLEOTIDE SEQUENCE</scope>
    <source>
        <strain evidence="2">MPI-SDFR-AT-0073</strain>
    </source>
</reference>
<feature type="transmembrane region" description="Helical" evidence="1">
    <location>
        <begin position="445"/>
        <end position="467"/>
    </location>
</feature>
<dbReference type="PANTHER" id="PTHR35394:SF5">
    <property type="entry name" value="DUF3176 DOMAIN-CONTAINING PROTEIN"/>
    <property type="match status" value="1"/>
</dbReference>
<dbReference type="RefSeq" id="XP_045963547.1">
    <property type="nucleotide sequence ID" value="XM_046109018.1"/>
</dbReference>
<accession>A0A9P9A1E0</accession>
<evidence type="ECO:0000256" key="1">
    <source>
        <dbReference type="SAM" id="Phobius"/>
    </source>
</evidence>
<name>A0A9P9A1E0_9PEZI</name>
<keyword evidence="1" id="KW-1133">Transmembrane helix</keyword>
<gene>
    <name evidence="2" type="ORF">BKA67DRAFT_685951</name>
</gene>
<protein>
    <submittedName>
        <fullName evidence="2">Uncharacterized protein</fullName>
    </submittedName>
</protein>
<proteinExistence type="predicted"/>
<dbReference type="PANTHER" id="PTHR35394">
    <property type="entry name" value="DUF3176 DOMAIN-CONTAINING PROTEIN"/>
    <property type="match status" value="1"/>
</dbReference>
<dbReference type="AlphaFoldDB" id="A0A9P9A1E0"/>